<dbReference type="Proteomes" id="UP000691718">
    <property type="component" value="Unassembled WGS sequence"/>
</dbReference>
<evidence type="ECO:0000313" key="2">
    <source>
        <dbReference type="Proteomes" id="UP000691718"/>
    </source>
</evidence>
<evidence type="ECO:0000313" key="1">
    <source>
        <dbReference type="EMBL" id="CAG4992656.1"/>
    </source>
</evidence>
<accession>A0A8S3X4A0</accession>
<comment type="caution">
    <text evidence="1">The sequence shown here is derived from an EMBL/GenBank/DDBJ whole genome shotgun (WGS) entry which is preliminary data.</text>
</comment>
<protein>
    <submittedName>
        <fullName evidence="1">(apollo) hypothetical protein</fullName>
    </submittedName>
</protein>
<sequence>MSFGLEKCRTVNVYRRRIESSKGCDLQKGGKIDAMTENDIYKYLGIIQSLRINHSEVKMIEVYNQSLKRILSSGLNGRNLTKAINIFAISELTYTFGVVNWSDTELEKIERSTRVMLT</sequence>
<keyword evidence="2" id="KW-1185">Reference proteome</keyword>
<gene>
    <name evidence="1" type="ORF">PAPOLLO_LOCUS12354</name>
</gene>
<dbReference type="AlphaFoldDB" id="A0A8S3X4A0"/>
<dbReference type="PANTHER" id="PTHR35450:SF2">
    <property type="entry name" value="REVERSE TRANSCRIPTASE DOMAIN-CONTAINING PROTEIN"/>
    <property type="match status" value="1"/>
</dbReference>
<organism evidence="1 2">
    <name type="scientific">Parnassius apollo</name>
    <name type="common">Apollo butterfly</name>
    <name type="synonym">Papilio apollo</name>
    <dbReference type="NCBI Taxonomy" id="110799"/>
    <lineage>
        <taxon>Eukaryota</taxon>
        <taxon>Metazoa</taxon>
        <taxon>Ecdysozoa</taxon>
        <taxon>Arthropoda</taxon>
        <taxon>Hexapoda</taxon>
        <taxon>Insecta</taxon>
        <taxon>Pterygota</taxon>
        <taxon>Neoptera</taxon>
        <taxon>Endopterygota</taxon>
        <taxon>Lepidoptera</taxon>
        <taxon>Glossata</taxon>
        <taxon>Ditrysia</taxon>
        <taxon>Papilionoidea</taxon>
        <taxon>Papilionidae</taxon>
        <taxon>Parnassiinae</taxon>
        <taxon>Parnassini</taxon>
        <taxon>Parnassius</taxon>
        <taxon>Parnassius</taxon>
    </lineage>
</organism>
<dbReference type="EMBL" id="CAJQZP010000885">
    <property type="protein sequence ID" value="CAG4992656.1"/>
    <property type="molecule type" value="Genomic_DNA"/>
</dbReference>
<proteinExistence type="predicted"/>
<reference evidence="1" key="1">
    <citation type="submission" date="2021-04" db="EMBL/GenBank/DDBJ databases">
        <authorList>
            <person name="Tunstrom K."/>
        </authorList>
    </citation>
    <scope>NUCLEOTIDE SEQUENCE</scope>
</reference>
<name>A0A8S3X4A0_PARAO</name>
<dbReference type="PANTHER" id="PTHR35450">
    <property type="entry name" value="REVERSE TRANSCRIPTASE DOMAIN-CONTAINING PROTEIN"/>
    <property type="match status" value="1"/>
</dbReference>
<dbReference type="OrthoDB" id="2194416at2759"/>